<dbReference type="Pfam" id="PF00664">
    <property type="entry name" value="ABC_membrane"/>
    <property type="match status" value="1"/>
</dbReference>
<dbReference type="PROSITE" id="PS50893">
    <property type="entry name" value="ABC_TRANSPORTER_2"/>
    <property type="match status" value="1"/>
</dbReference>
<dbReference type="GO" id="GO:0015421">
    <property type="term" value="F:ABC-type oligopeptide transporter activity"/>
    <property type="evidence" value="ECO:0007669"/>
    <property type="project" value="TreeGrafter"/>
</dbReference>
<sequence>MPVEMPDHILSKLSRAMDQLKGVFRKRDTSKNTFGLGDLAFFFQFVRPVWKLGVLSLILTVAIAAFRSMIPLGGKVFIDFIVNQNGFEAISDILTPIGLGSLAPAIMSLFSSLNLVIALLLIAGIFYGLMQVVQGYLTAKYQQELTFNLETQLFDHVLRFPLTFFKNKQTGYLMSRVSDDVDTLEYLFSSAISQILSSGMYVIFGAAILILLDVKLAIIMACMFPVYLLIRYFFFARIRALSYSERESHAELSQDMQEVLSGVEVVKSHATEEKEVARVSDRLRKVIQVRLNNTILMSTASSVLNSFQYLLLLVIMIVSVGEIRSGAMTIGDLVAFIGYVLTLTGSVNSLFYTYLSFQPVFASMDRLKEMFSIVPEFERQGNNKALLKPDRVTGNIKYAGVSFAYNVNEPVLKDISFEVKPGEVVALVGPSGAGKTTMINLLLKLYIPQSGAIYLDGNDLNKIDHAWLRKQIGIVSQDIFLFNDTIENNIKYGKASATREEVIEAAKKAHIHNHILQMPDGYDTVIGERGAKMSVGQRQRISIAREFLKDAPILILDEPTSSVDTETERSIKESMKELTKGKTTFIISHRMTLANMADKIIVIENGKVVQTGSHQELVMKDGLYKTFFSTDAAESPERTSPAYGYNVNN</sequence>
<dbReference type="STRING" id="304371.MCP_0880"/>
<dbReference type="Gene3D" id="1.20.1560.10">
    <property type="entry name" value="ABC transporter type 1, transmembrane domain"/>
    <property type="match status" value="1"/>
</dbReference>
<evidence type="ECO:0000256" key="4">
    <source>
        <dbReference type="ARBA" id="ARBA00022741"/>
    </source>
</evidence>
<dbReference type="PROSITE" id="PS50929">
    <property type="entry name" value="ABC_TM1F"/>
    <property type="match status" value="1"/>
</dbReference>
<dbReference type="InterPro" id="IPR017871">
    <property type="entry name" value="ABC_transporter-like_CS"/>
</dbReference>
<reference evidence="11 12" key="1">
    <citation type="journal article" date="2007" name="Appl. Environ. Microbiol.">
        <title>Isolation of key methanogens for global methane emission from rice paddy fields: a novel isolate affiliated with the clone cluster rice cluster I.</title>
        <authorList>
            <person name="Sakai S."/>
            <person name="Imachi H."/>
            <person name="Sekiguchi Y."/>
            <person name="Ohashi A."/>
            <person name="Harada H."/>
            <person name="Kamagata Y."/>
        </authorList>
    </citation>
    <scope>NUCLEOTIDE SEQUENCE [LARGE SCALE GENOMIC DNA]</scope>
    <source>
        <strain evidence="12">DSM 17711 / JCM 13418 / NBRC 101707 / SANAE</strain>
    </source>
</reference>
<dbReference type="SUPFAM" id="SSF52540">
    <property type="entry name" value="P-loop containing nucleoside triphosphate hydrolases"/>
    <property type="match status" value="1"/>
</dbReference>
<feature type="transmembrane region" description="Helical" evidence="8">
    <location>
        <begin position="105"/>
        <end position="130"/>
    </location>
</feature>
<keyword evidence="2" id="KW-0813">Transport</keyword>
<dbReference type="InterPro" id="IPR036640">
    <property type="entry name" value="ABC1_TM_sf"/>
</dbReference>
<dbReference type="Gene3D" id="3.40.50.300">
    <property type="entry name" value="P-loop containing nucleotide triphosphate hydrolases"/>
    <property type="match status" value="1"/>
</dbReference>
<dbReference type="EMBL" id="AP011532">
    <property type="protein sequence ID" value="BAI60952.1"/>
    <property type="molecule type" value="Genomic_DNA"/>
</dbReference>
<dbReference type="GO" id="GO:0016887">
    <property type="term" value="F:ATP hydrolysis activity"/>
    <property type="evidence" value="ECO:0007669"/>
    <property type="project" value="InterPro"/>
</dbReference>
<protein>
    <submittedName>
        <fullName evidence="11">ABC transporter permease/ATP binding protein</fullName>
    </submittedName>
</protein>
<dbReference type="Pfam" id="PF00005">
    <property type="entry name" value="ABC_tran"/>
    <property type="match status" value="1"/>
</dbReference>
<dbReference type="CDD" id="cd07346">
    <property type="entry name" value="ABC_6TM_exporters"/>
    <property type="match status" value="1"/>
</dbReference>
<feature type="domain" description="ABC transmembrane type-1" evidence="10">
    <location>
        <begin position="54"/>
        <end position="358"/>
    </location>
</feature>
<keyword evidence="4" id="KW-0547">Nucleotide-binding</keyword>
<dbReference type="InterPro" id="IPR039421">
    <property type="entry name" value="Type_1_exporter"/>
</dbReference>
<evidence type="ECO:0000256" key="1">
    <source>
        <dbReference type="ARBA" id="ARBA00004141"/>
    </source>
</evidence>
<feature type="transmembrane region" description="Helical" evidence="8">
    <location>
        <begin position="216"/>
        <end position="234"/>
    </location>
</feature>
<reference evidence="11 12" key="2">
    <citation type="journal article" date="2008" name="Int. J. Syst. Evol. Microbiol.">
        <title>Methanocella paludicola gen. nov., sp. nov., a methane-producing archaeon, the first isolate of the lineage 'Rice Cluster I', and proposal of the new archaeal order Methanocellales ord. nov.</title>
        <authorList>
            <person name="Sakai S."/>
            <person name="Imachi H."/>
            <person name="Hanada S."/>
            <person name="Ohashi A."/>
            <person name="Harada H."/>
            <person name="Kamagata Y."/>
        </authorList>
    </citation>
    <scope>NUCLEOTIDE SEQUENCE [LARGE SCALE GENOMIC DNA]</scope>
    <source>
        <strain evidence="12">DSM 17711 / JCM 13418 / NBRC 101707 / SANAE</strain>
    </source>
</reference>
<keyword evidence="5" id="KW-0067">ATP-binding</keyword>
<evidence type="ECO:0000256" key="7">
    <source>
        <dbReference type="ARBA" id="ARBA00023136"/>
    </source>
</evidence>
<evidence type="ECO:0000256" key="2">
    <source>
        <dbReference type="ARBA" id="ARBA00022448"/>
    </source>
</evidence>
<evidence type="ECO:0000256" key="3">
    <source>
        <dbReference type="ARBA" id="ARBA00022692"/>
    </source>
</evidence>
<dbReference type="FunFam" id="3.40.50.300:FF:000287">
    <property type="entry name" value="Multidrug ABC transporter ATP-binding protein"/>
    <property type="match status" value="1"/>
</dbReference>
<dbReference type="SUPFAM" id="SSF90123">
    <property type="entry name" value="ABC transporter transmembrane region"/>
    <property type="match status" value="1"/>
</dbReference>
<evidence type="ECO:0000313" key="11">
    <source>
        <dbReference type="EMBL" id="BAI60952.1"/>
    </source>
</evidence>
<feature type="domain" description="ABC transporter" evidence="9">
    <location>
        <begin position="396"/>
        <end position="630"/>
    </location>
</feature>
<dbReference type="GeneID" id="8680911"/>
<evidence type="ECO:0000259" key="9">
    <source>
        <dbReference type="PROSITE" id="PS50893"/>
    </source>
</evidence>
<name>D1YWY0_METPS</name>
<dbReference type="AlphaFoldDB" id="D1YWY0"/>
<gene>
    <name evidence="11" type="ordered locus">MCP_0880</name>
</gene>
<organism evidence="11 12">
    <name type="scientific">Methanocella paludicola (strain DSM 17711 / JCM 13418 / NBRC 101707 / SANAE)</name>
    <dbReference type="NCBI Taxonomy" id="304371"/>
    <lineage>
        <taxon>Archaea</taxon>
        <taxon>Methanobacteriati</taxon>
        <taxon>Methanobacteriota</taxon>
        <taxon>Stenosarchaea group</taxon>
        <taxon>Methanomicrobia</taxon>
        <taxon>Methanocellales</taxon>
        <taxon>Methanocellaceae</taxon>
        <taxon>Methanocella</taxon>
    </lineage>
</organism>
<evidence type="ECO:0000256" key="6">
    <source>
        <dbReference type="ARBA" id="ARBA00022989"/>
    </source>
</evidence>
<dbReference type="SMART" id="SM00382">
    <property type="entry name" value="AAA"/>
    <property type="match status" value="1"/>
</dbReference>
<keyword evidence="6 8" id="KW-1133">Transmembrane helix</keyword>
<accession>D1YWY0</accession>
<keyword evidence="3 8" id="KW-0812">Transmembrane</keyword>
<dbReference type="KEGG" id="mpd:MCP_0880"/>
<keyword evidence="12" id="KW-1185">Reference proteome</keyword>
<proteinExistence type="predicted"/>
<dbReference type="RefSeq" id="WP_012899631.1">
    <property type="nucleotide sequence ID" value="NC_013665.1"/>
</dbReference>
<dbReference type="InParanoid" id="D1YWY0"/>
<comment type="subcellular location">
    <subcellularLocation>
        <location evidence="1">Membrane</location>
        <topology evidence="1">Multi-pass membrane protein</topology>
    </subcellularLocation>
</comment>
<dbReference type="PROSITE" id="PS00211">
    <property type="entry name" value="ABC_TRANSPORTER_1"/>
    <property type="match status" value="1"/>
</dbReference>
<dbReference type="InterPro" id="IPR027417">
    <property type="entry name" value="P-loop_NTPase"/>
</dbReference>
<dbReference type="PANTHER" id="PTHR43394">
    <property type="entry name" value="ATP-DEPENDENT PERMEASE MDL1, MITOCHONDRIAL"/>
    <property type="match status" value="1"/>
</dbReference>
<keyword evidence="7 8" id="KW-0472">Membrane</keyword>
<dbReference type="GO" id="GO:0005524">
    <property type="term" value="F:ATP binding"/>
    <property type="evidence" value="ECO:0007669"/>
    <property type="project" value="UniProtKB-KW"/>
</dbReference>
<dbReference type="Proteomes" id="UP000001882">
    <property type="component" value="Chromosome"/>
</dbReference>
<dbReference type="InterPro" id="IPR011527">
    <property type="entry name" value="ABC1_TM_dom"/>
</dbReference>
<dbReference type="eggNOG" id="arCOG02841">
    <property type="taxonomic scope" value="Archaea"/>
</dbReference>
<feature type="transmembrane region" description="Helical" evidence="8">
    <location>
        <begin position="49"/>
        <end position="70"/>
    </location>
</feature>
<reference evidence="12" key="3">
    <citation type="journal article" date="2011" name="PLoS ONE">
        <title>Genome sequence of a mesophilic hydrogenotrophic methanogen Methanocella paludicola, the first cultivated representative of the order Methanocellales.</title>
        <authorList>
            <person name="Sakai S."/>
            <person name="Takaki Y."/>
            <person name="Shimamura S."/>
            <person name="Sekine M."/>
            <person name="Tajima T."/>
            <person name="Kosugi H."/>
            <person name="Ichikawa N."/>
            <person name="Tasumi E."/>
            <person name="Hiraki A.T."/>
            <person name="Shimizu A."/>
            <person name="Kato Y."/>
            <person name="Nishiko R."/>
            <person name="Mori K."/>
            <person name="Fujita N."/>
            <person name="Imachi H."/>
            <person name="Takai K."/>
        </authorList>
    </citation>
    <scope>NUCLEOTIDE SEQUENCE [LARGE SCALE GENOMIC DNA]</scope>
    <source>
        <strain evidence="12">DSM 17711 / JCM 13418 / NBRC 101707 / SANAE</strain>
    </source>
</reference>
<feature type="transmembrane region" description="Helical" evidence="8">
    <location>
        <begin position="333"/>
        <end position="357"/>
    </location>
</feature>
<dbReference type="InterPro" id="IPR003593">
    <property type="entry name" value="AAA+_ATPase"/>
</dbReference>
<evidence type="ECO:0000256" key="5">
    <source>
        <dbReference type="ARBA" id="ARBA00022840"/>
    </source>
</evidence>
<evidence type="ECO:0000256" key="8">
    <source>
        <dbReference type="SAM" id="Phobius"/>
    </source>
</evidence>
<evidence type="ECO:0000259" key="10">
    <source>
        <dbReference type="PROSITE" id="PS50929"/>
    </source>
</evidence>
<feature type="transmembrane region" description="Helical" evidence="8">
    <location>
        <begin position="294"/>
        <end position="321"/>
    </location>
</feature>
<dbReference type="PANTHER" id="PTHR43394:SF1">
    <property type="entry name" value="ATP-BINDING CASSETTE SUB-FAMILY B MEMBER 10, MITOCHONDRIAL"/>
    <property type="match status" value="1"/>
</dbReference>
<feature type="transmembrane region" description="Helical" evidence="8">
    <location>
        <begin position="186"/>
        <end position="210"/>
    </location>
</feature>
<dbReference type="InterPro" id="IPR003439">
    <property type="entry name" value="ABC_transporter-like_ATP-bd"/>
</dbReference>
<evidence type="ECO:0000313" key="12">
    <source>
        <dbReference type="Proteomes" id="UP000001882"/>
    </source>
</evidence>
<dbReference type="GO" id="GO:0016020">
    <property type="term" value="C:membrane"/>
    <property type="evidence" value="ECO:0007669"/>
    <property type="project" value="UniProtKB-SubCell"/>
</dbReference>